<sequence>MKSRPLAMVVCCWIAGSGSAVLWHGTSLWLTWGGLTLLIPLLGIVLRYRPRQMVLLWLVFSLGAIYWQINDGRNVSKISTALAAEVITSDTVMVKASGMIVSAVEVNGDRAAFTAALQSIEPSQVPGENTAPGIHGIDTAGERVAVQIKLSKQEEQAVAAAWTRGQKITLQGSLEQPSVARNFDGFDYGKYLRTQRIHWIFKAAGASAVEATSGGFSGAALLGEVDKLRQRIGSRVEQLFPGWQAGYMKGLLIGLADELEPDKYTQFTQLGLTHILAISGSHVAINVGLLFGLLRLCRVTRETSILIVLCFVPIYVLLTGFSPSVIRSGIMTILGLYLLRQRRLKDGLNVLSAAALLMLLWEPNFLLNVSFQLSFAVTAGLIIFVPQILPLLGWLPPKIRGTVAITVAAEIVSFPLTIFYFNQLSLLSLAANLLIVPVIGLVALPLGTTSLLFSWIWLRLGTWIAYPVILVNKVTFQATEWLTSHSGFMTYWKSPSLLWIASYYSVIYGLLLLSKRVVTQRSIQAVTDDTVPLPDRPVHSTAKSHYSFAGDSFKRYATMLLLAISLIAMLIYGYRPLNPHGIGHVQFIDVGQGDCTLITTPSGINILVDGGGTVSFRKPGEGWRDRREPFEVGAKTVVPLLKKRGIHRLDIVIATHGDQDHIGGLQAVVEQFPIGALLFNGSFSESATLAKLMQTAVDKRISIYAVSRGMILSPDSATRLEFMAPLLHGHEGDQTDSAIPYIKEQNAESVVFRLEMGGASFLFTGDTDEGTERKMMALEHQDSTEGAVKDLRPIDMLKVAHHGSKTSTSALWVRRYQPTASVISAGVGNTYGHPNAGVVERLTQSGSMIFRTDLQGEVQVKVHQGLIQSRYKNKSSE</sequence>
<comment type="catalytic activity">
    <reaction evidence="6">
        <text>3',5'-cyclic CMP + H2O = CMP + H(+)</text>
        <dbReference type="Rhea" id="RHEA:72675"/>
        <dbReference type="ChEBI" id="CHEBI:15377"/>
        <dbReference type="ChEBI" id="CHEBI:15378"/>
        <dbReference type="ChEBI" id="CHEBI:58003"/>
        <dbReference type="ChEBI" id="CHEBI:60377"/>
    </reaction>
    <physiologicalReaction direction="left-to-right" evidence="6">
        <dbReference type="Rhea" id="RHEA:72676"/>
    </physiologicalReaction>
</comment>
<dbReference type="Pfam" id="PF03772">
    <property type="entry name" value="Competence"/>
    <property type="match status" value="1"/>
</dbReference>
<dbReference type="KEGG" id="plut:EI981_08105"/>
<dbReference type="Pfam" id="PF00753">
    <property type="entry name" value="Lactamase_B"/>
    <property type="match status" value="1"/>
</dbReference>
<feature type="domain" description="Metallo-beta-lactamase" evidence="10">
    <location>
        <begin position="592"/>
        <end position="801"/>
    </location>
</feature>
<dbReference type="EMBL" id="CP034346">
    <property type="protein sequence ID" value="AZS14418.1"/>
    <property type="molecule type" value="Genomic_DNA"/>
</dbReference>
<keyword evidence="4 9" id="KW-1133">Transmembrane helix</keyword>
<organism evidence="11 12">
    <name type="scientific">Paenibacillus lutimineralis</name>
    <dbReference type="NCBI Taxonomy" id="2707005"/>
    <lineage>
        <taxon>Bacteria</taxon>
        <taxon>Bacillati</taxon>
        <taxon>Bacillota</taxon>
        <taxon>Bacilli</taxon>
        <taxon>Bacillales</taxon>
        <taxon>Paenibacillaceae</taxon>
        <taxon>Paenibacillus</taxon>
    </lineage>
</organism>
<dbReference type="InterPro" id="IPR036866">
    <property type="entry name" value="RibonucZ/Hydroxyglut_hydro"/>
</dbReference>
<keyword evidence="3 9" id="KW-0812">Transmembrane</keyword>
<feature type="transmembrane region" description="Helical" evidence="9">
    <location>
        <begin position="556"/>
        <end position="574"/>
    </location>
</feature>
<evidence type="ECO:0000256" key="7">
    <source>
        <dbReference type="ARBA" id="ARBA00034301"/>
    </source>
</evidence>
<dbReference type="Pfam" id="PF13567">
    <property type="entry name" value="DUF4131"/>
    <property type="match status" value="1"/>
</dbReference>
<dbReference type="PANTHER" id="PTHR30619">
    <property type="entry name" value="DNA INTERNALIZATION/COMPETENCE PROTEIN COMEC/REC2"/>
    <property type="match status" value="1"/>
</dbReference>
<evidence type="ECO:0000256" key="3">
    <source>
        <dbReference type="ARBA" id="ARBA00022692"/>
    </source>
</evidence>
<comment type="catalytic activity">
    <reaction evidence="8">
        <text>3',5'-cyclic UMP + H2O = UMP + H(+)</text>
        <dbReference type="Rhea" id="RHEA:70575"/>
        <dbReference type="ChEBI" id="CHEBI:15377"/>
        <dbReference type="ChEBI" id="CHEBI:15378"/>
        <dbReference type="ChEBI" id="CHEBI:57865"/>
        <dbReference type="ChEBI" id="CHEBI:184387"/>
    </reaction>
    <physiologicalReaction direction="left-to-right" evidence="8">
        <dbReference type="Rhea" id="RHEA:70576"/>
    </physiologicalReaction>
</comment>
<evidence type="ECO:0000256" key="6">
    <source>
        <dbReference type="ARBA" id="ARBA00034221"/>
    </source>
</evidence>
<feature type="transmembrane region" description="Helical" evidence="9">
    <location>
        <begin position="402"/>
        <end position="421"/>
    </location>
</feature>
<name>A0A3S9UVN2_9BACL</name>
<protein>
    <submittedName>
        <fullName evidence="11">ComEC family competence protein</fullName>
    </submittedName>
</protein>
<evidence type="ECO:0000256" key="4">
    <source>
        <dbReference type="ARBA" id="ARBA00022989"/>
    </source>
</evidence>
<dbReference type="AlphaFoldDB" id="A0A3S9UVN2"/>
<reference evidence="12" key="1">
    <citation type="submission" date="2018-12" db="EMBL/GenBank/DDBJ databases">
        <title>Complete genome sequence of Paenibacillus sp. MBLB1234.</title>
        <authorList>
            <person name="Nam Y.-D."/>
            <person name="Kang J."/>
            <person name="Chung W.-H."/>
            <person name="Park Y.S."/>
        </authorList>
    </citation>
    <scope>NUCLEOTIDE SEQUENCE [LARGE SCALE GENOMIC DNA]</scope>
    <source>
        <strain evidence="12">MBLB1234</strain>
    </source>
</reference>
<dbReference type="SUPFAM" id="SSF56281">
    <property type="entry name" value="Metallo-hydrolase/oxidoreductase"/>
    <property type="match status" value="1"/>
</dbReference>
<feature type="transmembrane region" description="Helical" evidence="9">
    <location>
        <begin position="29"/>
        <end position="46"/>
    </location>
</feature>
<dbReference type="SMART" id="SM00849">
    <property type="entry name" value="Lactamase_B"/>
    <property type="match status" value="1"/>
</dbReference>
<evidence type="ECO:0000256" key="2">
    <source>
        <dbReference type="ARBA" id="ARBA00022475"/>
    </source>
</evidence>
<dbReference type="InterPro" id="IPR001279">
    <property type="entry name" value="Metallo-B-lactamas"/>
</dbReference>
<dbReference type="OrthoDB" id="9761531at2"/>
<evidence type="ECO:0000313" key="11">
    <source>
        <dbReference type="EMBL" id="AZS14418.1"/>
    </source>
</evidence>
<evidence type="ECO:0000256" key="8">
    <source>
        <dbReference type="ARBA" id="ARBA00048505"/>
    </source>
</evidence>
<evidence type="ECO:0000313" key="12">
    <source>
        <dbReference type="Proteomes" id="UP000270678"/>
    </source>
</evidence>
<dbReference type="PANTHER" id="PTHR30619:SF1">
    <property type="entry name" value="RECOMBINATION PROTEIN 2"/>
    <property type="match status" value="1"/>
</dbReference>
<evidence type="ECO:0000259" key="10">
    <source>
        <dbReference type="SMART" id="SM00849"/>
    </source>
</evidence>
<accession>A0A3S9UVN2</accession>
<feature type="transmembrane region" description="Helical" evidence="9">
    <location>
        <begin position="456"/>
        <end position="476"/>
    </location>
</feature>
<feature type="transmembrane region" description="Helical" evidence="9">
    <location>
        <begin position="496"/>
        <end position="513"/>
    </location>
</feature>
<dbReference type="InterPro" id="IPR025405">
    <property type="entry name" value="DUF4131"/>
</dbReference>
<dbReference type="GO" id="GO:0005886">
    <property type="term" value="C:plasma membrane"/>
    <property type="evidence" value="ECO:0007669"/>
    <property type="project" value="UniProtKB-SubCell"/>
</dbReference>
<dbReference type="CDD" id="cd07731">
    <property type="entry name" value="ComA-like_MBL-fold"/>
    <property type="match status" value="1"/>
</dbReference>
<proteinExistence type="predicted"/>
<feature type="transmembrane region" description="Helical" evidence="9">
    <location>
        <begin position="373"/>
        <end position="395"/>
    </location>
</feature>
<keyword evidence="5 9" id="KW-0472">Membrane</keyword>
<gene>
    <name evidence="11" type="ORF">EI981_08105</name>
</gene>
<feature type="transmembrane region" description="Helical" evidence="9">
    <location>
        <begin position="347"/>
        <end position="367"/>
    </location>
</feature>
<evidence type="ECO:0000256" key="5">
    <source>
        <dbReference type="ARBA" id="ARBA00023136"/>
    </source>
</evidence>
<dbReference type="Gene3D" id="3.60.15.10">
    <property type="entry name" value="Ribonuclease Z/Hydroxyacylglutathione hydrolase-like"/>
    <property type="match status" value="1"/>
</dbReference>
<keyword evidence="2" id="KW-1003">Cell membrane</keyword>
<evidence type="ECO:0000256" key="9">
    <source>
        <dbReference type="SAM" id="Phobius"/>
    </source>
</evidence>
<dbReference type="NCBIfam" id="TIGR00360">
    <property type="entry name" value="ComEC_N-term"/>
    <property type="match status" value="1"/>
</dbReference>
<feature type="transmembrane region" description="Helical" evidence="9">
    <location>
        <begin position="53"/>
        <end position="69"/>
    </location>
</feature>
<dbReference type="InterPro" id="IPR035681">
    <property type="entry name" value="ComA-like_MBL"/>
</dbReference>
<dbReference type="InterPro" id="IPR052159">
    <property type="entry name" value="Competence_DNA_uptake"/>
</dbReference>
<dbReference type="RefSeq" id="WP_126997072.1">
    <property type="nucleotide sequence ID" value="NZ_CP034346.1"/>
</dbReference>
<keyword evidence="12" id="KW-1185">Reference proteome</keyword>
<dbReference type="Proteomes" id="UP000270678">
    <property type="component" value="Chromosome"/>
</dbReference>
<evidence type="ECO:0000256" key="1">
    <source>
        <dbReference type="ARBA" id="ARBA00004651"/>
    </source>
</evidence>
<comment type="subcellular location">
    <subcellularLocation>
        <location evidence="1">Cell membrane</location>
        <topology evidence="1">Multi-pass membrane protein</topology>
    </subcellularLocation>
</comment>
<feature type="transmembrane region" description="Helical" evidence="9">
    <location>
        <begin position="305"/>
        <end position="326"/>
    </location>
</feature>
<dbReference type="InterPro" id="IPR004477">
    <property type="entry name" value="ComEC_N"/>
</dbReference>
<comment type="function">
    <text evidence="7">Counteracts the endogenous Pycsar antiviral defense system. Phosphodiesterase that enables metal-dependent hydrolysis of host cyclic nucleotide Pycsar defense signals such as cCMP and cUMP.</text>
</comment>